<accession>A0ABR9VTU3</accession>
<dbReference type="InterPro" id="IPR012296">
    <property type="entry name" value="Nuclease_put_TT1808"/>
</dbReference>
<dbReference type="RefSeq" id="WP_190598023.1">
    <property type="nucleotide sequence ID" value="NZ_JADEVV010000039.1"/>
</dbReference>
<dbReference type="PANTHER" id="PTHR47152:SF2">
    <property type="entry name" value="SLR2084 PROTEIN"/>
    <property type="match status" value="1"/>
</dbReference>
<protein>
    <submittedName>
        <fullName evidence="2">Uma2 family endonuclease</fullName>
    </submittedName>
</protein>
<dbReference type="GO" id="GO:0004519">
    <property type="term" value="F:endonuclease activity"/>
    <property type="evidence" value="ECO:0007669"/>
    <property type="project" value="UniProtKB-KW"/>
</dbReference>
<dbReference type="Proteomes" id="UP000658720">
    <property type="component" value="Unassembled WGS sequence"/>
</dbReference>
<evidence type="ECO:0000313" key="2">
    <source>
        <dbReference type="EMBL" id="MBE9254785.1"/>
    </source>
</evidence>
<proteinExistence type="predicted"/>
<gene>
    <name evidence="2" type="ORF">IQ217_13250</name>
</gene>
<dbReference type="CDD" id="cd06260">
    <property type="entry name" value="DUF820-like"/>
    <property type="match status" value="1"/>
</dbReference>
<dbReference type="Gene3D" id="3.90.1570.10">
    <property type="entry name" value="tt1808, chain A"/>
    <property type="match status" value="1"/>
</dbReference>
<feature type="domain" description="Putative restriction endonuclease" evidence="1">
    <location>
        <begin position="29"/>
        <end position="194"/>
    </location>
</feature>
<dbReference type="InterPro" id="IPR008538">
    <property type="entry name" value="Uma2"/>
</dbReference>
<name>A0ABR9VTU3_9SYNC</name>
<dbReference type="PANTHER" id="PTHR47152">
    <property type="entry name" value="SLR2084 PROTEIN-RELATED"/>
    <property type="match status" value="1"/>
</dbReference>
<dbReference type="SUPFAM" id="SSF52980">
    <property type="entry name" value="Restriction endonuclease-like"/>
    <property type="match status" value="1"/>
</dbReference>
<keyword evidence="2" id="KW-0378">Hydrolase</keyword>
<evidence type="ECO:0000259" key="1">
    <source>
        <dbReference type="Pfam" id="PF05685"/>
    </source>
</evidence>
<dbReference type="InterPro" id="IPR011335">
    <property type="entry name" value="Restrct_endonuc-II-like"/>
</dbReference>
<organism evidence="2 3">
    <name type="scientific">Synechocystis salina LEGE 00031</name>
    <dbReference type="NCBI Taxonomy" id="1828736"/>
    <lineage>
        <taxon>Bacteria</taxon>
        <taxon>Bacillati</taxon>
        <taxon>Cyanobacteriota</taxon>
        <taxon>Cyanophyceae</taxon>
        <taxon>Synechococcales</taxon>
        <taxon>Merismopediaceae</taxon>
        <taxon>Synechocystis</taxon>
    </lineage>
</organism>
<reference evidence="2 3" key="1">
    <citation type="submission" date="2020-10" db="EMBL/GenBank/DDBJ databases">
        <authorList>
            <person name="Castelo-Branco R."/>
            <person name="Eusebio N."/>
            <person name="Adriana R."/>
            <person name="Vieira A."/>
            <person name="Brugerolle De Fraissinette N."/>
            <person name="Rezende De Castro R."/>
            <person name="Schneider M.P."/>
            <person name="Vasconcelos V."/>
            <person name="Leao P.N."/>
        </authorList>
    </citation>
    <scope>NUCLEOTIDE SEQUENCE [LARGE SCALE GENOMIC DNA]</scope>
    <source>
        <strain evidence="2 3">LEGE 00031</strain>
    </source>
</reference>
<comment type="caution">
    <text evidence="2">The sequence shown here is derived from an EMBL/GenBank/DDBJ whole genome shotgun (WGS) entry which is preliminary data.</text>
</comment>
<evidence type="ECO:0000313" key="3">
    <source>
        <dbReference type="Proteomes" id="UP000658720"/>
    </source>
</evidence>
<keyword evidence="2" id="KW-0255">Endonuclease</keyword>
<dbReference type="Pfam" id="PF05685">
    <property type="entry name" value="Uma2"/>
    <property type="match status" value="1"/>
</dbReference>
<keyword evidence="2" id="KW-0540">Nuclease</keyword>
<dbReference type="EMBL" id="JADEVV010000039">
    <property type="protein sequence ID" value="MBE9254785.1"/>
    <property type="molecule type" value="Genomic_DNA"/>
</dbReference>
<sequence length="221" mass="25324">MVVDLETRQQENLTKPKAEHLILLNPVSWNTFNQLLEELGEKRGQRLAYDCGILEIMSPLGVHENNNRFIDDLIRAIADELGLNLKKFGSLTLKIDRTKQGVEPDSCYYIKNEPQVRGKQHIDLTVDPPPDLVLEIDITSGSLDKFPIYSNLGIPEIWRYDGDRLAVFVLNPESRQYEPVNQSPTFPFLSLEQVPLLIERSLAIGETAALKEFRQWLRANR</sequence>
<keyword evidence="3" id="KW-1185">Reference proteome</keyword>